<dbReference type="Proteomes" id="UP000189369">
    <property type="component" value="Chromosome"/>
</dbReference>
<reference evidence="6" key="4">
    <citation type="submission" date="2021-09" db="EMBL/GenBank/DDBJ databases">
        <authorList>
            <person name="Gilroy R."/>
        </authorList>
    </citation>
    <scope>NUCLEOTIDE SEQUENCE</scope>
    <source>
        <strain evidence="6">CHK175-13533</strain>
    </source>
</reference>
<keyword evidence="2 7" id="KW-0238">DNA-binding</keyword>
<dbReference type="EMBL" id="DYTQ01000048">
    <property type="protein sequence ID" value="HJH23714.1"/>
    <property type="molecule type" value="Genomic_DNA"/>
</dbReference>
<dbReference type="PANTHER" id="PTHR42756">
    <property type="entry name" value="TRANSCRIPTIONAL REGULATOR, MARR"/>
    <property type="match status" value="1"/>
</dbReference>
<keyword evidence="9" id="KW-1185">Reference proteome</keyword>
<evidence type="ECO:0000256" key="1">
    <source>
        <dbReference type="ARBA" id="ARBA00023015"/>
    </source>
</evidence>
<gene>
    <name evidence="7" type="ORF">GGR41_001381</name>
    <name evidence="6" type="ORF">K8U84_04085</name>
    <name evidence="5" type="ORF">PAEH1_09220</name>
</gene>
<dbReference type="Pfam" id="PF01047">
    <property type="entry name" value="MarR"/>
    <property type="match status" value="1"/>
</dbReference>
<dbReference type="OrthoDB" id="117723at2"/>
<reference evidence="7 9" key="2">
    <citation type="submission" date="2020-03" db="EMBL/GenBank/DDBJ databases">
        <title>Genomic Encyclopedia of Type Strains, Phase IV (KMG-IV): sequencing the most valuable type-strain genomes for metagenomic binning, comparative biology and taxonomic classification.</title>
        <authorList>
            <person name="Goeker M."/>
        </authorList>
    </citation>
    <scope>NUCLEOTIDE SEQUENCE [LARGE SCALE GENOMIC DNA]</scope>
    <source>
        <strain evidence="7 9">DSM 26613</strain>
    </source>
</reference>
<dbReference type="SMART" id="SM00347">
    <property type="entry name" value="HTH_MARR"/>
    <property type="match status" value="1"/>
</dbReference>
<dbReference type="PROSITE" id="PS50995">
    <property type="entry name" value="HTH_MARR_2"/>
    <property type="match status" value="1"/>
</dbReference>
<sequence>MSTLSTPTPSQVQRETKPVGIAYLIGRVDHVFKRIMREQLKDLGLTVSQYTALSFLADHQSMSNARLAELAMISPQSAHEMVLSMEIKGWITREPDTADNRVVQIALSHAGRQLLAKGDTRVQAIEATMLEGLNGDHLSVLRQTLRLFLENVKVNKE</sequence>
<keyword evidence="1" id="KW-0805">Transcription regulation</keyword>
<dbReference type="STRING" id="643674.PAEH1_09220"/>
<evidence type="ECO:0000313" key="5">
    <source>
        <dbReference type="EMBL" id="AQS51693.1"/>
    </source>
</evidence>
<dbReference type="AlphaFoldDB" id="A0A1U9K0V5"/>
<dbReference type="Proteomes" id="UP000783934">
    <property type="component" value="Unassembled WGS sequence"/>
</dbReference>
<name>A0A1U9K0V5_9BURK</name>
<evidence type="ECO:0000313" key="8">
    <source>
        <dbReference type="Proteomes" id="UP000189369"/>
    </source>
</evidence>
<proteinExistence type="predicted"/>
<dbReference type="InterPro" id="IPR036390">
    <property type="entry name" value="WH_DNA-bd_sf"/>
</dbReference>
<reference evidence="6" key="3">
    <citation type="journal article" date="2021" name="PeerJ">
        <title>Extensive microbial diversity within the chicken gut microbiome revealed by metagenomics and culture.</title>
        <authorList>
            <person name="Gilroy R."/>
            <person name="Ravi A."/>
            <person name="Getino M."/>
            <person name="Pursley I."/>
            <person name="Horton D.L."/>
            <person name="Alikhan N.F."/>
            <person name="Baker D."/>
            <person name="Gharbi K."/>
            <person name="Hall N."/>
            <person name="Watson M."/>
            <person name="Adriaenssens E.M."/>
            <person name="Foster-Nyarko E."/>
            <person name="Jarju S."/>
            <person name="Secka A."/>
            <person name="Antonio M."/>
            <person name="Oren A."/>
            <person name="Chaudhuri R.R."/>
            <person name="La Ragione R."/>
            <person name="Hildebrand F."/>
            <person name="Pallen M.J."/>
        </authorList>
    </citation>
    <scope>NUCLEOTIDE SEQUENCE</scope>
    <source>
        <strain evidence="6">CHK175-13533</strain>
    </source>
</reference>
<dbReference type="SUPFAM" id="SSF46785">
    <property type="entry name" value="Winged helix' DNA-binding domain"/>
    <property type="match status" value="1"/>
</dbReference>
<accession>A0A1U9K0V5</accession>
<evidence type="ECO:0000313" key="6">
    <source>
        <dbReference type="EMBL" id="HJH23714.1"/>
    </source>
</evidence>
<evidence type="ECO:0000256" key="3">
    <source>
        <dbReference type="ARBA" id="ARBA00023163"/>
    </source>
</evidence>
<evidence type="ECO:0000313" key="9">
    <source>
        <dbReference type="Proteomes" id="UP000783934"/>
    </source>
</evidence>
<reference evidence="5 8" key="1">
    <citation type="submission" date="2017-01" db="EMBL/GenBank/DDBJ databases">
        <title>Complete Genome Sequence of Paenalcaligenes hominis, Isolated from a paraplegic Patient with neurogenic bladder.</title>
        <authorList>
            <person name="Mukhopadhyay R."/>
            <person name="Joaquin J."/>
            <person name="Hogue R."/>
            <person name="Kilaru A."/>
            <person name="Jospin G."/>
            <person name="Mars K."/>
            <person name="Eisen J.A."/>
            <person name="Chaturvedi V."/>
        </authorList>
    </citation>
    <scope>NUCLEOTIDE SEQUENCE [LARGE SCALE GENOMIC DNA]</scope>
    <source>
        <strain evidence="5 8">15S00501</strain>
    </source>
</reference>
<dbReference type="EMBL" id="CP019697">
    <property type="protein sequence ID" value="AQS51693.1"/>
    <property type="molecule type" value="Genomic_DNA"/>
</dbReference>
<organism evidence="5 8">
    <name type="scientific">Paenalcaligenes hominis</name>
    <dbReference type="NCBI Taxonomy" id="643674"/>
    <lineage>
        <taxon>Bacteria</taxon>
        <taxon>Pseudomonadati</taxon>
        <taxon>Pseudomonadota</taxon>
        <taxon>Betaproteobacteria</taxon>
        <taxon>Burkholderiales</taxon>
        <taxon>Alcaligenaceae</taxon>
        <taxon>Paenalcaligenes</taxon>
    </lineage>
</organism>
<dbReference type="PANTHER" id="PTHR42756:SF1">
    <property type="entry name" value="TRANSCRIPTIONAL REPRESSOR OF EMRAB OPERON"/>
    <property type="match status" value="1"/>
</dbReference>
<evidence type="ECO:0000313" key="7">
    <source>
        <dbReference type="EMBL" id="NJB65152.1"/>
    </source>
</evidence>
<dbReference type="InterPro" id="IPR036388">
    <property type="entry name" value="WH-like_DNA-bd_sf"/>
</dbReference>
<evidence type="ECO:0000256" key="2">
    <source>
        <dbReference type="ARBA" id="ARBA00023125"/>
    </source>
</evidence>
<dbReference type="EMBL" id="JAATIZ010000002">
    <property type="protein sequence ID" value="NJB65152.1"/>
    <property type="molecule type" value="Genomic_DNA"/>
</dbReference>
<dbReference type="RefSeq" id="WP_077734271.1">
    <property type="nucleotide sequence ID" value="NZ_BMCQ01000001.1"/>
</dbReference>
<dbReference type="GO" id="GO:0003700">
    <property type="term" value="F:DNA-binding transcription factor activity"/>
    <property type="evidence" value="ECO:0007669"/>
    <property type="project" value="InterPro"/>
</dbReference>
<keyword evidence="3" id="KW-0804">Transcription</keyword>
<evidence type="ECO:0000259" key="4">
    <source>
        <dbReference type="PROSITE" id="PS50995"/>
    </source>
</evidence>
<dbReference type="KEGG" id="phn:PAEH1_09220"/>
<protein>
    <submittedName>
        <fullName evidence="6 7">MarR family transcriptional regulator</fullName>
    </submittedName>
</protein>
<dbReference type="Proteomes" id="UP000700248">
    <property type="component" value="Unassembled WGS sequence"/>
</dbReference>
<feature type="domain" description="HTH marR-type" evidence="4">
    <location>
        <begin position="18"/>
        <end position="150"/>
    </location>
</feature>
<dbReference type="GO" id="GO:0003677">
    <property type="term" value="F:DNA binding"/>
    <property type="evidence" value="ECO:0007669"/>
    <property type="project" value="UniProtKB-KW"/>
</dbReference>
<dbReference type="InterPro" id="IPR000835">
    <property type="entry name" value="HTH_MarR-typ"/>
</dbReference>
<dbReference type="Gene3D" id="1.10.10.10">
    <property type="entry name" value="Winged helix-like DNA-binding domain superfamily/Winged helix DNA-binding domain"/>
    <property type="match status" value="1"/>
</dbReference>